<dbReference type="SUPFAM" id="SSF51316">
    <property type="entry name" value="Mss4-like"/>
    <property type="match status" value="1"/>
</dbReference>
<keyword evidence="4" id="KW-0456">Lyase</keyword>
<evidence type="ECO:0000256" key="3">
    <source>
        <dbReference type="ARBA" id="ARBA00022833"/>
    </source>
</evidence>
<dbReference type="Gene3D" id="3.90.1590.10">
    <property type="entry name" value="glutathione-dependent formaldehyde- activating enzyme (gfa)"/>
    <property type="match status" value="1"/>
</dbReference>
<dbReference type="Pfam" id="PF04828">
    <property type="entry name" value="GFA"/>
    <property type="match status" value="1"/>
</dbReference>
<feature type="region of interest" description="Disordered" evidence="5">
    <location>
        <begin position="193"/>
        <end position="213"/>
    </location>
</feature>
<comment type="caution">
    <text evidence="7">The sequence shown here is derived from an EMBL/GenBank/DDBJ whole genome shotgun (WGS) entry which is preliminary data.</text>
</comment>
<evidence type="ECO:0000256" key="5">
    <source>
        <dbReference type="SAM" id="MobiDB-lite"/>
    </source>
</evidence>
<keyword evidence="3" id="KW-0862">Zinc</keyword>
<dbReference type="Proteomes" id="UP001175000">
    <property type="component" value="Unassembled WGS sequence"/>
</dbReference>
<accession>A0AA39U421</accession>
<dbReference type="InterPro" id="IPR006913">
    <property type="entry name" value="CENP-V/GFA"/>
</dbReference>
<comment type="similarity">
    <text evidence="1">Belongs to the Gfa family.</text>
</comment>
<feature type="domain" description="CENP-V/GFA" evidence="6">
    <location>
        <begin position="31"/>
        <end position="168"/>
    </location>
</feature>
<keyword evidence="8" id="KW-1185">Reference proteome</keyword>
<evidence type="ECO:0000256" key="2">
    <source>
        <dbReference type="ARBA" id="ARBA00022723"/>
    </source>
</evidence>
<dbReference type="EMBL" id="JAULSU010000007">
    <property type="protein sequence ID" value="KAK0612003.1"/>
    <property type="molecule type" value="Genomic_DNA"/>
</dbReference>
<proteinExistence type="inferred from homology"/>
<evidence type="ECO:0000313" key="8">
    <source>
        <dbReference type="Proteomes" id="UP001175000"/>
    </source>
</evidence>
<sequence length="213" mass="23039">MSTGPTPTTPPSTSAMPVTSNPNTDADAKATVASCPCNHLRYSLLSKPLIIHCCHCLSCQSETGSAFVLNALYLASSVVPLSPTTSPLLINTPSASGKGQVIARCPRCFVAVWSNYAGGGRATRFVRVGAVEKEVKSMDPGAWAPDVHIYVRSKVPWLAIPEGAEVYERFYDVEEVWGRERCVRRADAREKIKKAREEETTEAEGAGVQDARQ</sequence>
<name>A0AA39U421_9PEZI</name>
<evidence type="ECO:0000256" key="1">
    <source>
        <dbReference type="ARBA" id="ARBA00005495"/>
    </source>
</evidence>
<dbReference type="GO" id="GO:0016846">
    <property type="term" value="F:carbon-sulfur lyase activity"/>
    <property type="evidence" value="ECO:0007669"/>
    <property type="project" value="InterPro"/>
</dbReference>
<dbReference type="PANTHER" id="PTHR33337">
    <property type="entry name" value="GFA DOMAIN-CONTAINING PROTEIN"/>
    <property type="match status" value="1"/>
</dbReference>
<feature type="compositionally biased region" description="Low complexity" evidence="5">
    <location>
        <begin position="1"/>
        <end position="20"/>
    </location>
</feature>
<protein>
    <submittedName>
        <fullName evidence="7">Mss4-like protein</fullName>
    </submittedName>
</protein>
<gene>
    <name evidence="7" type="ORF">B0T14DRAFT_531425</name>
</gene>
<dbReference type="PROSITE" id="PS51891">
    <property type="entry name" value="CENP_V_GFA"/>
    <property type="match status" value="1"/>
</dbReference>
<feature type="region of interest" description="Disordered" evidence="5">
    <location>
        <begin position="1"/>
        <end position="23"/>
    </location>
</feature>
<evidence type="ECO:0000313" key="7">
    <source>
        <dbReference type="EMBL" id="KAK0612003.1"/>
    </source>
</evidence>
<organism evidence="7 8">
    <name type="scientific">Immersiella caudata</name>
    <dbReference type="NCBI Taxonomy" id="314043"/>
    <lineage>
        <taxon>Eukaryota</taxon>
        <taxon>Fungi</taxon>
        <taxon>Dikarya</taxon>
        <taxon>Ascomycota</taxon>
        <taxon>Pezizomycotina</taxon>
        <taxon>Sordariomycetes</taxon>
        <taxon>Sordariomycetidae</taxon>
        <taxon>Sordariales</taxon>
        <taxon>Lasiosphaeriaceae</taxon>
        <taxon>Immersiella</taxon>
    </lineage>
</organism>
<evidence type="ECO:0000259" key="6">
    <source>
        <dbReference type="PROSITE" id="PS51891"/>
    </source>
</evidence>
<dbReference type="InterPro" id="IPR011057">
    <property type="entry name" value="Mss4-like_sf"/>
</dbReference>
<reference evidence="7" key="1">
    <citation type="submission" date="2023-06" db="EMBL/GenBank/DDBJ databases">
        <title>Genome-scale phylogeny and comparative genomics of the fungal order Sordariales.</title>
        <authorList>
            <consortium name="Lawrence Berkeley National Laboratory"/>
            <person name="Hensen N."/>
            <person name="Bonometti L."/>
            <person name="Westerberg I."/>
            <person name="Brannstrom I.O."/>
            <person name="Guillou S."/>
            <person name="Cros-Aarteil S."/>
            <person name="Calhoun S."/>
            <person name="Haridas S."/>
            <person name="Kuo A."/>
            <person name="Mondo S."/>
            <person name="Pangilinan J."/>
            <person name="Riley R."/>
            <person name="Labutti K."/>
            <person name="Andreopoulos B."/>
            <person name="Lipzen A."/>
            <person name="Chen C."/>
            <person name="Yanf M."/>
            <person name="Daum C."/>
            <person name="Ng V."/>
            <person name="Clum A."/>
            <person name="Steindorff A."/>
            <person name="Ohm R."/>
            <person name="Martin F."/>
            <person name="Silar P."/>
            <person name="Natvig D."/>
            <person name="Lalanne C."/>
            <person name="Gautier V."/>
            <person name="Ament-Velasquez S.L."/>
            <person name="Kruys A."/>
            <person name="Hutchinson M.I."/>
            <person name="Powell A.J."/>
            <person name="Barry K."/>
            <person name="Miller A.N."/>
            <person name="Grigoriev I.V."/>
            <person name="Debuchy R."/>
            <person name="Gladieux P."/>
            <person name="Thoren M.H."/>
            <person name="Johannesson H."/>
        </authorList>
    </citation>
    <scope>NUCLEOTIDE SEQUENCE</scope>
    <source>
        <strain evidence="7">CBS 606.72</strain>
    </source>
</reference>
<dbReference type="PANTHER" id="PTHR33337:SF33">
    <property type="entry name" value="CENP-V_GFA DOMAIN-CONTAINING PROTEIN"/>
    <property type="match status" value="1"/>
</dbReference>
<dbReference type="GO" id="GO:0046872">
    <property type="term" value="F:metal ion binding"/>
    <property type="evidence" value="ECO:0007669"/>
    <property type="project" value="UniProtKB-KW"/>
</dbReference>
<evidence type="ECO:0000256" key="4">
    <source>
        <dbReference type="ARBA" id="ARBA00023239"/>
    </source>
</evidence>
<dbReference type="AlphaFoldDB" id="A0AA39U421"/>
<keyword evidence="2" id="KW-0479">Metal-binding</keyword>